<organism evidence="1 2">
    <name type="scientific">Microbulbifer aggregans</name>
    <dbReference type="NCBI Taxonomy" id="1769779"/>
    <lineage>
        <taxon>Bacteria</taxon>
        <taxon>Pseudomonadati</taxon>
        <taxon>Pseudomonadota</taxon>
        <taxon>Gammaproteobacteria</taxon>
        <taxon>Cellvibrionales</taxon>
        <taxon>Microbulbiferaceae</taxon>
        <taxon>Microbulbifer</taxon>
    </lineage>
</organism>
<dbReference type="OrthoDB" id="5801544at2"/>
<gene>
    <name evidence="1" type="ORF">AUP74_01127</name>
</gene>
<accession>A0A1C9W607</accession>
<dbReference type="KEGG" id="micc:AUP74_01127"/>
<dbReference type="AlphaFoldDB" id="A0A1C9W607"/>
<sequence>MQVIKTIRPGQKGARRFERRFGKRLCAVRYRNSPCGNKVLTTVELIVDERDKPAPGVSHSGLHAYQRAEPVALSIGAEENAMRRLLKQAGARWSQQARAWVATRETVATLGLNHRVVEGLIDACTDVDTSIEL</sequence>
<dbReference type="RefSeq" id="WP_069946708.1">
    <property type="nucleotide sequence ID" value="NZ_CP014143.1"/>
</dbReference>
<name>A0A1C9W607_9GAMM</name>
<evidence type="ECO:0000313" key="1">
    <source>
        <dbReference type="EMBL" id="AOS96591.1"/>
    </source>
</evidence>
<proteinExistence type="predicted"/>
<dbReference type="Proteomes" id="UP000095672">
    <property type="component" value="Chromosome"/>
</dbReference>
<dbReference type="STRING" id="1769779.AUP74_01127"/>
<protein>
    <submittedName>
        <fullName evidence="1">Uncharacterized protein</fullName>
    </submittedName>
</protein>
<dbReference type="PATRIC" id="fig|1769779.3.peg.1148"/>
<keyword evidence="2" id="KW-1185">Reference proteome</keyword>
<evidence type="ECO:0000313" key="2">
    <source>
        <dbReference type="Proteomes" id="UP000095672"/>
    </source>
</evidence>
<dbReference type="EMBL" id="CP014143">
    <property type="protein sequence ID" value="AOS96591.1"/>
    <property type="molecule type" value="Genomic_DNA"/>
</dbReference>
<reference evidence="2" key="1">
    <citation type="submission" date="2016-01" db="EMBL/GenBank/DDBJ databases">
        <title>Complete genome sequence of Microbulbifer sp. CCB-MM1, a halophile isolated from Matang Mangrove Forest, Perak.</title>
        <authorList>
            <person name="Moh T.H."/>
            <person name="Dinesh B."/>
            <person name="Lau N.-S."/>
            <person name="Go F."/>
            <person name="Alexander Chong S.-C."/>
        </authorList>
    </citation>
    <scope>NUCLEOTIDE SEQUENCE [LARGE SCALE GENOMIC DNA]</scope>
    <source>
        <strain evidence="2">CCB-MM1</strain>
    </source>
</reference>